<keyword evidence="4" id="KW-1185">Reference proteome</keyword>
<dbReference type="Proteomes" id="UP000294558">
    <property type="component" value="Unassembled WGS sequence"/>
</dbReference>
<evidence type="ECO:0000313" key="3">
    <source>
        <dbReference type="EMBL" id="TDT15006.1"/>
    </source>
</evidence>
<dbReference type="InterPro" id="IPR005532">
    <property type="entry name" value="SUMF_dom"/>
</dbReference>
<dbReference type="EMBL" id="SOAU01000001">
    <property type="protein sequence ID" value="TDT15006.1"/>
    <property type="molecule type" value="Genomic_DNA"/>
</dbReference>
<sequence>MSACCGPSRDESAEGDSGASSFSGTGSAGDLAAVPAGSFLMGNDGGVGYPADGEGPRHEVELDAYSIGVTTVTNAQFAAFADDTGYVTEAERFGNSFVFAGLLPDDFPPTRGVAAAPWWREVIGAQWRHPEGPQSDIAARADHPVVHVSWNDAVAFCSWAGGRLPTEAEWERAARGGHDGRTYPWGDELEPNGEHRMNVFQGTFPASNTEADGFAGTCPVRSFEPNGLGLYEVTGNVWEWCSDWFDPGYYQRSPSANPTGPDAGQARVMRGGSYLCHDSYCNRYRVDARSGNSPDSSAGNIGFRVVT</sequence>
<dbReference type="Pfam" id="PF03781">
    <property type="entry name" value="FGE-sulfatase"/>
    <property type="match status" value="1"/>
</dbReference>
<dbReference type="InterPro" id="IPR042095">
    <property type="entry name" value="SUMF_sf"/>
</dbReference>
<evidence type="ECO:0000256" key="1">
    <source>
        <dbReference type="SAM" id="MobiDB-lite"/>
    </source>
</evidence>
<dbReference type="RefSeq" id="WP_133867501.1">
    <property type="nucleotide sequence ID" value="NZ_SOAU01000001.1"/>
</dbReference>
<name>A0A4R7HXR3_9ACTN</name>
<feature type="region of interest" description="Disordered" evidence="1">
    <location>
        <begin position="1"/>
        <end position="26"/>
    </location>
</feature>
<dbReference type="PANTHER" id="PTHR23150:SF19">
    <property type="entry name" value="FORMYLGLYCINE-GENERATING ENZYME"/>
    <property type="match status" value="1"/>
</dbReference>
<evidence type="ECO:0000259" key="2">
    <source>
        <dbReference type="Pfam" id="PF03781"/>
    </source>
</evidence>
<dbReference type="AlphaFoldDB" id="A0A4R7HXR3"/>
<dbReference type="PANTHER" id="PTHR23150">
    <property type="entry name" value="SULFATASE MODIFYING FACTOR 1, 2"/>
    <property type="match status" value="1"/>
</dbReference>
<evidence type="ECO:0000313" key="4">
    <source>
        <dbReference type="Proteomes" id="UP000294558"/>
    </source>
</evidence>
<comment type="caution">
    <text evidence="3">The sequence shown here is derived from an EMBL/GenBank/DDBJ whole genome shotgun (WGS) entry which is preliminary data.</text>
</comment>
<accession>A0A4R7HXR3</accession>
<feature type="domain" description="Sulfatase-modifying factor enzyme-like" evidence="2">
    <location>
        <begin position="31"/>
        <end position="306"/>
    </location>
</feature>
<reference evidence="3 4" key="1">
    <citation type="submission" date="2019-03" db="EMBL/GenBank/DDBJ databases">
        <title>Sequencing the genomes of 1000 actinobacteria strains.</title>
        <authorList>
            <person name="Klenk H.-P."/>
        </authorList>
    </citation>
    <scope>NUCLEOTIDE SEQUENCE [LARGE SCALE GENOMIC DNA]</scope>
    <source>
        <strain evidence="3 4">DSM 18936</strain>
    </source>
</reference>
<proteinExistence type="predicted"/>
<protein>
    <submittedName>
        <fullName evidence="3">Formylglycine-generating enzyme required for sulfatase activity</fullName>
    </submittedName>
</protein>
<feature type="compositionally biased region" description="Low complexity" evidence="1">
    <location>
        <begin position="15"/>
        <end position="26"/>
    </location>
</feature>
<organism evidence="3 4">
    <name type="scientific">Ilumatobacter fluminis</name>
    <dbReference type="NCBI Taxonomy" id="467091"/>
    <lineage>
        <taxon>Bacteria</taxon>
        <taxon>Bacillati</taxon>
        <taxon>Actinomycetota</taxon>
        <taxon>Acidimicrobiia</taxon>
        <taxon>Acidimicrobiales</taxon>
        <taxon>Ilumatobacteraceae</taxon>
        <taxon>Ilumatobacter</taxon>
    </lineage>
</organism>
<gene>
    <name evidence="3" type="ORF">BDK89_0566</name>
</gene>
<dbReference type="Gene3D" id="3.90.1580.10">
    <property type="entry name" value="paralog of FGE (formylglycine-generating enzyme)"/>
    <property type="match status" value="1"/>
</dbReference>
<dbReference type="GO" id="GO:0120147">
    <property type="term" value="F:formylglycine-generating oxidase activity"/>
    <property type="evidence" value="ECO:0007669"/>
    <property type="project" value="TreeGrafter"/>
</dbReference>
<dbReference type="InterPro" id="IPR051043">
    <property type="entry name" value="Sulfatase_Mod_Factor_Kinase"/>
</dbReference>
<dbReference type="OrthoDB" id="9768004at2"/>
<dbReference type="InterPro" id="IPR016187">
    <property type="entry name" value="CTDL_fold"/>
</dbReference>
<dbReference type="SUPFAM" id="SSF56436">
    <property type="entry name" value="C-type lectin-like"/>
    <property type="match status" value="1"/>
</dbReference>